<protein>
    <submittedName>
        <fullName evidence="2">Uncharacterized protein</fullName>
    </submittedName>
</protein>
<keyword evidence="1" id="KW-0175">Coiled coil</keyword>
<dbReference type="AlphaFoldDB" id="A0AAW2L1U0"/>
<reference evidence="2" key="2">
    <citation type="journal article" date="2024" name="Plant">
        <title>Genomic evolution and insights into agronomic trait innovations of Sesamum species.</title>
        <authorList>
            <person name="Miao H."/>
            <person name="Wang L."/>
            <person name="Qu L."/>
            <person name="Liu H."/>
            <person name="Sun Y."/>
            <person name="Le M."/>
            <person name="Wang Q."/>
            <person name="Wei S."/>
            <person name="Zheng Y."/>
            <person name="Lin W."/>
            <person name="Duan Y."/>
            <person name="Cao H."/>
            <person name="Xiong S."/>
            <person name="Wang X."/>
            <person name="Wei L."/>
            <person name="Li C."/>
            <person name="Ma Q."/>
            <person name="Ju M."/>
            <person name="Zhao R."/>
            <person name="Li G."/>
            <person name="Mu C."/>
            <person name="Tian Q."/>
            <person name="Mei H."/>
            <person name="Zhang T."/>
            <person name="Gao T."/>
            <person name="Zhang H."/>
        </authorList>
    </citation>
    <scope>NUCLEOTIDE SEQUENCE</scope>
    <source>
        <strain evidence="2">G02</strain>
    </source>
</reference>
<evidence type="ECO:0000313" key="2">
    <source>
        <dbReference type="EMBL" id="KAL0312807.1"/>
    </source>
</evidence>
<dbReference type="GO" id="GO:0009570">
    <property type="term" value="C:chloroplast stroma"/>
    <property type="evidence" value="ECO:0007669"/>
    <property type="project" value="TreeGrafter"/>
</dbReference>
<organism evidence="2">
    <name type="scientific">Sesamum radiatum</name>
    <name type="common">Black benniseed</name>
    <dbReference type="NCBI Taxonomy" id="300843"/>
    <lineage>
        <taxon>Eukaryota</taxon>
        <taxon>Viridiplantae</taxon>
        <taxon>Streptophyta</taxon>
        <taxon>Embryophyta</taxon>
        <taxon>Tracheophyta</taxon>
        <taxon>Spermatophyta</taxon>
        <taxon>Magnoliopsida</taxon>
        <taxon>eudicotyledons</taxon>
        <taxon>Gunneridae</taxon>
        <taxon>Pentapetalae</taxon>
        <taxon>asterids</taxon>
        <taxon>lamiids</taxon>
        <taxon>Lamiales</taxon>
        <taxon>Pedaliaceae</taxon>
        <taxon>Sesamum</taxon>
    </lineage>
</organism>
<name>A0AAW2L1U0_SESRA</name>
<feature type="coiled-coil region" evidence="1">
    <location>
        <begin position="56"/>
        <end position="83"/>
    </location>
</feature>
<gene>
    <name evidence="2" type="ORF">Sradi_5680000</name>
</gene>
<proteinExistence type="predicted"/>
<dbReference type="PANTHER" id="PTHR36333">
    <property type="entry name" value="DIMETHYLALLYL, ADENOSINE TRNA METHYLTHIOTRANSFERASE"/>
    <property type="match status" value="1"/>
</dbReference>
<sequence length="266" mass="30864">MASSLRFNFSIPSTICKSTKPRFQRTKIRCIGWDPEGVLGAPQSGHISRLEFKKRLEKDADAREAFERQVREEKERMRALRESRVIPDTIEELVEYFLDTEAQEIEFEIARLRPRTLATVADAASSMMLDYRFLEQFTIPFLRLNEEFFSHLKLELGKLRFAVSKTQDMEDRVIELEALQKALQEGIEAYDRMQSELVLARKNLMKLLTSNDVKATLLDMVELNEVNRSLLTLLDENIANAYQGNQIQAAEYMEKLRGAMVKYITV</sequence>
<accession>A0AAW2L1U0</accession>
<dbReference type="EMBL" id="JACGWJ010000026">
    <property type="protein sequence ID" value="KAL0312807.1"/>
    <property type="molecule type" value="Genomic_DNA"/>
</dbReference>
<comment type="caution">
    <text evidence="2">The sequence shown here is derived from an EMBL/GenBank/DDBJ whole genome shotgun (WGS) entry which is preliminary data.</text>
</comment>
<evidence type="ECO:0000256" key="1">
    <source>
        <dbReference type="SAM" id="Coils"/>
    </source>
</evidence>
<reference evidence="2" key="1">
    <citation type="submission" date="2020-06" db="EMBL/GenBank/DDBJ databases">
        <authorList>
            <person name="Li T."/>
            <person name="Hu X."/>
            <person name="Zhang T."/>
            <person name="Song X."/>
            <person name="Zhang H."/>
            <person name="Dai N."/>
            <person name="Sheng W."/>
            <person name="Hou X."/>
            <person name="Wei L."/>
        </authorList>
    </citation>
    <scope>NUCLEOTIDE SEQUENCE</scope>
    <source>
        <strain evidence="2">G02</strain>
        <tissue evidence="2">Leaf</tissue>
    </source>
</reference>
<dbReference type="PANTHER" id="PTHR36333:SF1">
    <property type="entry name" value="DIMETHYLALLYL, ADENOSINE TRNA METHYLTHIOTRANSFERASE"/>
    <property type="match status" value="1"/>
</dbReference>